<evidence type="ECO:0000313" key="2">
    <source>
        <dbReference type="Proteomes" id="UP000824260"/>
    </source>
</evidence>
<feature type="non-terminal residue" evidence="1">
    <location>
        <position position="1"/>
    </location>
</feature>
<comment type="caution">
    <text evidence="1">The sequence shown here is derived from an EMBL/GenBank/DDBJ whole genome shotgun (WGS) entry which is preliminary data.</text>
</comment>
<dbReference type="Proteomes" id="UP000824260">
    <property type="component" value="Unassembled WGS sequence"/>
</dbReference>
<dbReference type="InterPro" id="IPR043502">
    <property type="entry name" value="DNA/RNA_pol_sf"/>
</dbReference>
<dbReference type="Gene3D" id="1.10.150.20">
    <property type="entry name" value="5' to 3' exonuclease, C-terminal subdomain"/>
    <property type="match status" value="1"/>
</dbReference>
<dbReference type="AlphaFoldDB" id="A0A9D0ZL98"/>
<evidence type="ECO:0000313" key="1">
    <source>
        <dbReference type="EMBL" id="HIQ82632.1"/>
    </source>
</evidence>
<gene>
    <name evidence="1" type="ORF">IAA52_05965</name>
</gene>
<reference evidence="1" key="1">
    <citation type="submission" date="2020-10" db="EMBL/GenBank/DDBJ databases">
        <authorList>
            <person name="Gilroy R."/>
        </authorList>
    </citation>
    <scope>NUCLEOTIDE SEQUENCE</scope>
    <source>
        <strain evidence="1">ChiSjej6B24-2974</strain>
    </source>
</reference>
<proteinExistence type="predicted"/>
<reference evidence="1" key="2">
    <citation type="journal article" date="2021" name="PeerJ">
        <title>Extensive microbial diversity within the chicken gut microbiome revealed by metagenomics and culture.</title>
        <authorList>
            <person name="Gilroy R."/>
            <person name="Ravi A."/>
            <person name="Getino M."/>
            <person name="Pursley I."/>
            <person name="Horton D.L."/>
            <person name="Alikhan N.F."/>
            <person name="Baker D."/>
            <person name="Gharbi K."/>
            <person name="Hall N."/>
            <person name="Watson M."/>
            <person name="Adriaenssens E.M."/>
            <person name="Foster-Nyarko E."/>
            <person name="Jarju S."/>
            <person name="Secka A."/>
            <person name="Antonio M."/>
            <person name="Oren A."/>
            <person name="Chaudhuri R.R."/>
            <person name="La Ragione R."/>
            <person name="Hildebrand F."/>
            <person name="Pallen M.J."/>
        </authorList>
    </citation>
    <scope>NUCLEOTIDE SEQUENCE</scope>
    <source>
        <strain evidence="1">ChiSjej6B24-2974</strain>
    </source>
</reference>
<sequence length="207" mass="23446">AMDIVAKKATPDKDGVRIAELDEMKYRELLWTHRPLTDFWRVGAGISRKLEAMHLRTMGDVARASLDPVAEDLLYKTFGVNAELLIDHAWGWEPVTMEVIKQYRPSTSSLSSGQVLHCPYDFERGRLIVREMTELLALDLVRKRVVTRQMVLDIGYDRESLAGERGKRYAGEVATDRYGRKIPPSTPLPVSAETLGFPGAETARKRF</sequence>
<protein>
    <submittedName>
        <fullName evidence="1">Uncharacterized protein</fullName>
    </submittedName>
</protein>
<organism evidence="1 2">
    <name type="scientific">Candidatus Pullichristensenella stercorigallinarum</name>
    <dbReference type="NCBI Taxonomy" id="2840909"/>
    <lineage>
        <taxon>Bacteria</taxon>
        <taxon>Bacillati</taxon>
        <taxon>Bacillota</taxon>
        <taxon>Clostridia</taxon>
        <taxon>Candidatus Pullichristensenella</taxon>
    </lineage>
</organism>
<dbReference type="SUPFAM" id="SSF56672">
    <property type="entry name" value="DNA/RNA polymerases"/>
    <property type="match status" value="1"/>
</dbReference>
<dbReference type="EMBL" id="DVFZ01000056">
    <property type="protein sequence ID" value="HIQ82632.1"/>
    <property type="molecule type" value="Genomic_DNA"/>
</dbReference>
<name>A0A9D0ZL98_9FIRM</name>
<accession>A0A9D0ZL98</accession>